<sequence>MLPYSSIPNSLLVNMVELINKVLSQTDVECRLSFPTASLWAIPIPLGQNAVEFQATSAGNNQEHWNFRLSVRSSNIDDKYKKPELTGDWLRFVREKSLRKGNKIILTMEVEANGVRHYNIGAEMKLMGSWIPIP</sequence>
<dbReference type="EMBL" id="JAAGAX010000013">
    <property type="protein sequence ID" value="KAF2293877.1"/>
    <property type="molecule type" value="Genomic_DNA"/>
</dbReference>
<dbReference type="Gene3D" id="2.40.330.10">
    <property type="entry name" value="DNA-binding pseudobarrel domain"/>
    <property type="match status" value="1"/>
</dbReference>
<name>A0A6A6KZA3_HEVBR</name>
<evidence type="ECO:0000313" key="7">
    <source>
        <dbReference type="Proteomes" id="UP000467840"/>
    </source>
</evidence>
<keyword evidence="7" id="KW-1185">Reference proteome</keyword>
<dbReference type="InterPro" id="IPR003340">
    <property type="entry name" value="B3_DNA-bd"/>
</dbReference>
<dbReference type="GO" id="GO:0003677">
    <property type="term" value="F:DNA binding"/>
    <property type="evidence" value="ECO:0007669"/>
    <property type="project" value="UniProtKB-KW"/>
</dbReference>
<evidence type="ECO:0000256" key="5">
    <source>
        <dbReference type="ARBA" id="ARBA00023242"/>
    </source>
</evidence>
<dbReference type="CDD" id="cd10017">
    <property type="entry name" value="B3_DNA"/>
    <property type="match status" value="1"/>
</dbReference>
<dbReference type="SUPFAM" id="SSF101936">
    <property type="entry name" value="DNA-binding pseudobarrel domain"/>
    <property type="match status" value="1"/>
</dbReference>
<protein>
    <recommendedName>
        <fullName evidence="8">TF-B3 domain-containing protein</fullName>
    </recommendedName>
</protein>
<evidence type="ECO:0008006" key="8">
    <source>
        <dbReference type="Google" id="ProtNLM"/>
    </source>
</evidence>
<comment type="subcellular location">
    <subcellularLocation>
        <location evidence="1">Nucleus</location>
    </subcellularLocation>
</comment>
<keyword evidence="2" id="KW-0805">Transcription regulation</keyword>
<comment type="caution">
    <text evidence="6">The sequence shown here is derived from an EMBL/GenBank/DDBJ whole genome shotgun (WGS) entry which is preliminary data.</text>
</comment>
<evidence type="ECO:0000256" key="4">
    <source>
        <dbReference type="ARBA" id="ARBA00023163"/>
    </source>
</evidence>
<evidence type="ECO:0000256" key="2">
    <source>
        <dbReference type="ARBA" id="ARBA00023015"/>
    </source>
</evidence>
<keyword evidence="5" id="KW-0539">Nucleus</keyword>
<evidence type="ECO:0000256" key="3">
    <source>
        <dbReference type="ARBA" id="ARBA00023125"/>
    </source>
</evidence>
<reference evidence="6 7" key="1">
    <citation type="journal article" date="2020" name="Mol. Plant">
        <title>The Chromosome-Based Rubber Tree Genome Provides New Insights into Spurge Genome Evolution and Rubber Biosynthesis.</title>
        <authorList>
            <person name="Liu J."/>
            <person name="Shi C."/>
            <person name="Shi C.C."/>
            <person name="Li W."/>
            <person name="Zhang Q.J."/>
            <person name="Zhang Y."/>
            <person name="Li K."/>
            <person name="Lu H.F."/>
            <person name="Shi C."/>
            <person name="Zhu S.T."/>
            <person name="Xiao Z.Y."/>
            <person name="Nan H."/>
            <person name="Yue Y."/>
            <person name="Zhu X.G."/>
            <person name="Wu Y."/>
            <person name="Hong X.N."/>
            <person name="Fan G.Y."/>
            <person name="Tong Y."/>
            <person name="Zhang D."/>
            <person name="Mao C.L."/>
            <person name="Liu Y.L."/>
            <person name="Hao S.J."/>
            <person name="Liu W.Q."/>
            <person name="Lv M.Q."/>
            <person name="Zhang H.B."/>
            <person name="Liu Y."/>
            <person name="Hu-Tang G.R."/>
            <person name="Wang J.P."/>
            <person name="Wang J.H."/>
            <person name="Sun Y.H."/>
            <person name="Ni S.B."/>
            <person name="Chen W.B."/>
            <person name="Zhang X.C."/>
            <person name="Jiao Y.N."/>
            <person name="Eichler E.E."/>
            <person name="Li G.H."/>
            <person name="Liu X."/>
            <person name="Gao L.Z."/>
        </authorList>
    </citation>
    <scope>NUCLEOTIDE SEQUENCE [LARGE SCALE GENOMIC DNA]</scope>
    <source>
        <strain evidence="7">cv. GT1</strain>
        <tissue evidence="6">Leaf</tissue>
    </source>
</reference>
<organism evidence="6 7">
    <name type="scientific">Hevea brasiliensis</name>
    <name type="common">Para rubber tree</name>
    <name type="synonym">Siphonia brasiliensis</name>
    <dbReference type="NCBI Taxonomy" id="3981"/>
    <lineage>
        <taxon>Eukaryota</taxon>
        <taxon>Viridiplantae</taxon>
        <taxon>Streptophyta</taxon>
        <taxon>Embryophyta</taxon>
        <taxon>Tracheophyta</taxon>
        <taxon>Spermatophyta</taxon>
        <taxon>Magnoliopsida</taxon>
        <taxon>eudicotyledons</taxon>
        <taxon>Gunneridae</taxon>
        <taxon>Pentapetalae</taxon>
        <taxon>rosids</taxon>
        <taxon>fabids</taxon>
        <taxon>Malpighiales</taxon>
        <taxon>Euphorbiaceae</taxon>
        <taxon>Crotonoideae</taxon>
        <taxon>Micrandreae</taxon>
        <taxon>Hevea</taxon>
    </lineage>
</organism>
<evidence type="ECO:0000313" key="6">
    <source>
        <dbReference type="EMBL" id="KAF2293877.1"/>
    </source>
</evidence>
<keyword evidence="4" id="KW-0804">Transcription</keyword>
<dbReference type="Proteomes" id="UP000467840">
    <property type="component" value="Chromosome 7"/>
</dbReference>
<dbReference type="GO" id="GO:0005634">
    <property type="term" value="C:nucleus"/>
    <property type="evidence" value="ECO:0007669"/>
    <property type="project" value="UniProtKB-SubCell"/>
</dbReference>
<dbReference type="InterPro" id="IPR015300">
    <property type="entry name" value="DNA-bd_pseudobarrel_sf"/>
</dbReference>
<gene>
    <name evidence="6" type="ORF">GH714_005352</name>
</gene>
<evidence type="ECO:0000256" key="1">
    <source>
        <dbReference type="ARBA" id="ARBA00004123"/>
    </source>
</evidence>
<keyword evidence="3" id="KW-0238">DNA-binding</keyword>
<dbReference type="AlphaFoldDB" id="A0A6A6KZA3"/>
<proteinExistence type="predicted"/>
<accession>A0A6A6KZA3</accession>